<organism evidence="2 3">
    <name type="scientific">Pseudomassariella vexata</name>
    <dbReference type="NCBI Taxonomy" id="1141098"/>
    <lineage>
        <taxon>Eukaryota</taxon>
        <taxon>Fungi</taxon>
        <taxon>Dikarya</taxon>
        <taxon>Ascomycota</taxon>
        <taxon>Pezizomycotina</taxon>
        <taxon>Sordariomycetes</taxon>
        <taxon>Xylariomycetidae</taxon>
        <taxon>Amphisphaeriales</taxon>
        <taxon>Pseudomassariaceae</taxon>
        <taxon>Pseudomassariella</taxon>
    </lineage>
</organism>
<protein>
    <submittedName>
        <fullName evidence="2">Uncharacterized protein</fullName>
    </submittedName>
</protein>
<keyword evidence="3" id="KW-1185">Reference proteome</keyword>
<proteinExistence type="predicted"/>
<comment type="caution">
    <text evidence="2">The sequence shown here is derived from an EMBL/GenBank/DDBJ whole genome shotgun (WGS) entry which is preliminary data.</text>
</comment>
<dbReference type="Proteomes" id="UP000193689">
    <property type="component" value="Unassembled WGS sequence"/>
</dbReference>
<dbReference type="EMBL" id="MCFJ01000013">
    <property type="protein sequence ID" value="ORY59531.1"/>
    <property type="molecule type" value="Genomic_DNA"/>
</dbReference>
<evidence type="ECO:0000256" key="1">
    <source>
        <dbReference type="SAM" id="MobiDB-lite"/>
    </source>
</evidence>
<name>A0A1Y2DJY9_9PEZI</name>
<dbReference type="GeneID" id="63774923"/>
<evidence type="ECO:0000313" key="3">
    <source>
        <dbReference type="Proteomes" id="UP000193689"/>
    </source>
</evidence>
<accession>A0A1Y2DJY9</accession>
<gene>
    <name evidence="2" type="ORF">BCR38DRAFT_412545</name>
</gene>
<dbReference type="InParanoid" id="A0A1Y2DJY9"/>
<dbReference type="AlphaFoldDB" id="A0A1Y2DJY9"/>
<feature type="region of interest" description="Disordered" evidence="1">
    <location>
        <begin position="70"/>
        <end position="97"/>
    </location>
</feature>
<dbReference type="RefSeq" id="XP_040712105.1">
    <property type="nucleotide sequence ID" value="XM_040858711.1"/>
</dbReference>
<feature type="compositionally biased region" description="Basic and acidic residues" evidence="1">
    <location>
        <begin position="70"/>
        <end position="84"/>
    </location>
</feature>
<reference evidence="2 3" key="1">
    <citation type="submission" date="2016-07" db="EMBL/GenBank/DDBJ databases">
        <title>Pervasive Adenine N6-methylation of Active Genes in Fungi.</title>
        <authorList>
            <consortium name="DOE Joint Genome Institute"/>
            <person name="Mondo S.J."/>
            <person name="Dannebaum R.O."/>
            <person name="Kuo R.C."/>
            <person name="Labutti K."/>
            <person name="Haridas S."/>
            <person name="Kuo A."/>
            <person name="Salamov A."/>
            <person name="Ahrendt S.R."/>
            <person name="Lipzen A."/>
            <person name="Sullivan W."/>
            <person name="Andreopoulos W.B."/>
            <person name="Clum A."/>
            <person name="Lindquist E."/>
            <person name="Daum C."/>
            <person name="Ramamoorthy G.K."/>
            <person name="Gryganskyi A."/>
            <person name="Culley D."/>
            <person name="Magnuson J.K."/>
            <person name="James T.Y."/>
            <person name="O'Malley M.A."/>
            <person name="Stajich J.E."/>
            <person name="Spatafora J.W."/>
            <person name="Visel A."/>
            <person name="Grigoriev I.V."/>
        </authorList>
    </citation>
    <scope>NUCLEOTIDE SEQUENCE [LARGE SCALE GENOMIC DNA]</scope>
    <source>
        <strain evidence="2 3">CBS 129021</strain>
    </source>
</reference>
<sequence length="213" mass="24395">MARTRGTKSTASETHVLNFFDYDDGCALTTILKNFRFHVVAGRKCLCFNDVNGQSILDQYEELIGAVRDRTEREEKHEKERQKGNIDVQGAYRPKGGQKSIAISNSLEKDNDSDVDITESPKKRFAAEGETDDVRVEFTRQNDQDPENDLAQWMLAPFSEGLGPSRTVKPRETECSKMVSETYILLQSGNPKLQISRNLRQNWRSEWRGEFQI</sequence>
<evidence type="ECO:0000313" key="2">
    <source>
        <dbReference type="EMBL" id="ORY59531.1"/>
    </source>
</evidence>